<organism evidence="8 9">
    <name type="scientific">Rhodobacter aestuarii</name>
    <dbReference type="NCBI Taxonomy" id="453582"/>
    <lineage>
        <taxon>Bacteria</taxon>
        <taxon>Pseudomonadati</taxon>
        <taxon>Pseudomonadota</taxon>
        <taxon>Alphaproteobacteria</taxon>
        <taxon>Rhodobacterales</taxon>
        <taxon>Rhodobacter group</taxon>
        <taxon>Rhodobacter</taxon>
    </lineage>
</organism>
<evidence type="ECO:0000256" key="3">
    <source>
        <dbReference type="ARBA" id="ARBA00022692"/>
    </source>
</evidence>
<evidence type="ECO:0000313" key="8">
    <source>
        <dbReference type="EMBL" id="SIS58621.1"/>
    </source>
</evidence>
<proteinExistence type="inferred from homology"/>
<dbReference type="OrthoDB" id="5868344at2"/>
<feature type="compositionally biased region" description="Basic and acidic residues" evidence="6">
    <location>
        <begin position="186"/>
        <end position="202"/>
    </location>
</feature>
<accession>A0A1N7KAK0</accession>
<evidence type="ECO:0000256" key="6">
    <source>
        <dbReference type="SAM" id="MobiDB-lite"/>
    </source>
</evidence>
<dbReference type="AlphaFoldDB" id="A0A1N7KAK0"/>
<name>A0A1N7KAK0_9RHOB</name>
<evidence type="ECO:0000256" key="1">
    <source>
        <dbReference type="ARBA" id="ARBA00004141"/>
    </source>
</evidence>
<evidence type="ECO:0000256" key="5">
    <source>
        <dbReference type="ARBA" id="ARBA00023136"/>
    </source>
</evidence>
<keyword evidence="3 7" id="KW-0812">Transmembrane</keyword>
<reference evidence="9" key="1">
    <citation type="submission" date="2017-01" db="EMBL/GenBank/DDBJ databases">
        <authorList>
            <person name="Varghese N."/>
            <person name="Submissions S."/>
        </authorList>
    </citation>
    <scope>NUCLEOTIDE SEQUENCE [LARGE SCALE GENOMIC DNA]</scope>
    <source>
        <strain evidence="9">DSM 19945</strain>
    </source>
</reference>
<sequence>MSRSILHRLPAGLKLTALAAAGSAVIWVSDWRVMVDLLLLVALAFPVARLGRGALVQQLRPLLPMLVVLFLAQGLMASWTEAALVIARIATLVLMAGLVTLTTRTEDLIATVERLLTPLAPLGVNPGKVSLAFSLALRFLPVIAEEAERVHEAQSARGLGNSPLALALPLIVRVLKSAEDIADAIEARSGHDDPDCPQEKPQRRARFNPLAALKTVKE</sequence>
<dbReference type="GO" id="GO:0005886">
    <property type="term" value="C:plasma membrane"/>
    <property type="evidence" value="ECO:0007669"/>
    <property type="project" value="TreeGrafter"/>
</dbReference>
<gene>
    <name evidence="8" type="ORF">SAMN05421580_102322</name>
</gene>
<dbReference type="RefSeq" id="WP_076483891.1">
    <property type="nucleotide sequence ID" value="NZ_FTOG01000002.1"/>
</dbReference>
<dbReference type="PANTHER" id="PTHR33514">
    <property type="entry name" value="PROTEIN ABCI12, CHLOROPLASTIC"/>
    <property type="match status" value="1"/>
</dbReference>
<evidence type="ECO:0000313" key="9">
    <source>
        <dbReference type="Proteomes" id="UP000186221"/>
    </source>
</evidence>
<comment type="subcellular location">
    <subcellularLocation>
        <location evidence="1">Membrane</location>
        <topology evidence="1">Multi-pass membrane protein</topology>
    </subcellularLocation>
</comment>
<dbReference type="Pfam" id="PF02361">
    <property type="entry name" value="CbiQ"/>
    <property type="match status" value="1"/>
</dbReference>
<comment type="similarity">
    <text evidence="2">Belongs to the CbiQ family.</text>
</comment>
<feature type="transmembrane region" description="Helical" evidence="7">
    <location>
        <begin position="33"/>
        <end position="50"/>
    </location>
</feature>
<dbReference type="EMBL" id="FTOG01000002">
    <property type="protein sequence ID" value="SIS58621.1"/>
    <property type="molecule type" value="Genomic_DNA"/>
</dbReference>
<evidence type="ECO:0000256" key="2">
    <source>
        <dbReference type="ARBA" id="ARBA00008564"/>
    </source>
</evidence>
<dbReference type="CDD" id="cd16914">
    <property type="entry name" value="EcfT"/>
    <property type="match status" value="1"/>
</dbReference>
<feature type="region of interest" description="Disordered" evidence="6">
    <location>
        <begin position="186"/>
        <end position="208"/>
    </location>
</feature>
<evidence type="ECO:0000256" key="4">
    <source>
        <dbReference type="ARBA" id="ARBA00022989"/>
    </source>
</evidence>
<evidence type="ECO:0000256" key="7">
    <source>
        <dbReference type="SAM" id="Phobius"/>
    </source>
</evidence>
<dbReference type="Proteomes" id="UP000186221">
    <property type="component" value="Unassembled WGS sequence"/>
</dbReference>
<feature type="transmembrane region" description="Helical" evidence="7">
    <location>
        <begin position="62"/>
        <end position="79"/>
    </location>
</feature>
<protein>
    <submittedName>
        <fullName evidence="8">Biotin transport system permease protein</fullName>
    </submittedName>
</protein>
<keyword evidence="5 7" id="KW-0472">Membrane</keyword>
<keyword evidence="4 7" id="KW-1133">Transmembrane helix</keyword>
<dbReference type="InterPro" id="IPR003339">
    <property type="entry name" value="ABC/ECF_trnsptr_transmembrane"/>
</dbReference>
<dbReference type="PANTHER" id="PTHR33514:SF13">
    <property type="entry name" value="PROTEIN ABCI12, CHLOROPLASTIC"/>
    <property type="match status" value="1"/>
</dbReference>
<dbReference type="STRING" id="453582.SAMN05421580_102322"/>
<keyword evidence="9" id="KW-1185">Reference proteome</keyword>